<comment type="caution">
    <text evidence="2">The sequence shown here is derived from an EMBL/GenBank/DDBJ whole genome shotgun (WGS) entry which is preliminary data.</text>
</comment>
<protein>
    <recommendedName>
        <fullName evidence="4">Arginine vasopressin receptor 1A</fullName>
    </recommendedName>
</protein>
<dbReference type="AlphaFoldDB" id="A0AAE1BRZ2"/>
<evidence type="ECO:0000313" key="3">
    <source>
        <dbReference type="Proteomes" id="UP001286313"/>
    </source>
</evidence>
<gene>
    <name evidence="2" type="ORF">Pcinc_039246</name>
</gene>
<proteinExistence type="predicted"/>
<evidence type="ECO:0008006" key="4">
    <source>
        <dbReference type="Google" id="ProtNLM"/>
    </source>
</evidence>
<name>A0AAE1BRZ2_PETCI</name>
<evidence type="ECO:0000256" key="1">
    <source>
        <dbReference type="SAM" id="MobiDB-lite"/>
    </source>
</evidence>
<feature type="region of interest" description="Disordered" evidence="1">
    <location>
        <begin position="41"/>
        <end position="69"/>
    </location>
</feature>
<feature type="compositionally biased region" description="Basic and acidic residues" evidence="1">
    <location>
        <begin position="45"/>
        <end position="60"/>
    </location>
</feature>
<evidence type="ECO:0000313" key="2">
    <source>
        <dbReference type="EMBL" id="KAK3854254.1"/>
    </source>
</evidence>
<reference evidence="2" key="1">
    <citation type="submission" date="2023-10" db="EMBL/GenBank/DDBJ databases">
        <title>Genome assemblies of two species of porcelain crab, Petrolisthes cinctipes and Petrolisthes manimaculis (Anomura: Porcellanidae).</title>
        <authorList>
            <person name="Angst P."/>
        </authorList>
    </citation>
    <scope>NUCLEOTIDE SEQUENCE</scope>
    <source>
        <strain evidence="2">PB745_01</strain>
        <tissue evidence="2">Gill</tissue>
    </source>
</reference>
<organism evidence="2 3">
    <name type="scientific">Petrolisthes cinctipes</name>
    <name type="common">Flat porcelain crab</name>
    <dbReference type="NCBI Taxonomy" id="88211"/>
    <lineage>
        <taxon>Eukaryota</taxon>
        <taxon>Metazoa</taxon>
        <taxon>Ecdysozoa</taxon>
        <taxon>Arthropoda</taxon>
        <taxon>Crustacea</taxon>
        <taxon>Multicrustacea</taxon>
        <taxon>Malacostraca</taxon>
        <taxon>Eumalacostraca</taxon>
        <taxon>Eucarida</taxon>
        <taxon>Decapoda</taxon>
        <taxon>Pleocyemata</taxon>
        <taxon>Anomura</taxon>
        <taxon>Galatheoidea</taxon>
        <taxon>Porcellanidae</taxon>
        <taxon>Petrolisthes</taxon>
    </lineage>
</organism>
<dbReference type="EMBL" id="JAWQEG010006644">
    <property type="protein sequence ID" value="KAK3854254.1"/>
    <property type="molecule type" value="Genomic_DNA"/>
</dbReference>
<accession>A0AAE1BRZ2</accession>
<dbReference type="Proteomes" id="UP001286313">
    <property type="component" value="Unassembled WGS sequence"/>
</dbReference>
<keyword evidence="3" id="KW-1185">Reference proteome</keyword>
<sequence length="69" mass="7797">MLLSSLNSCTNPWIYLYFSGTLLNQLRVVLGFGTSRSTDNVSIGDQEHRHPHCEPSEHSKRPVTHSNMV</sequence>
<dbReference type="SUPFAM" id="SSF81321">
    <property type="entry name" value="Family A G protein-coupled receptor-like"/>
    <property type="match status" value="1"/>
</dbReference>